<proteinExistence type="inferred from homology"/>
<evidence type="ECO:0000313" key="5">
    <source>
        <dbReference type="EMBL" id="SBQ58245.1"/>
    </source>
</evidence>
<dbReference type="InterPro" id="IPR045058">
    <property type="entry name" value="GIMA/IAN/Toc"/>
</dbReference>
<reference evidence="5" key="2">
    <citation type="submission" date="2016-06" db="EMBL/GenBank/DDBJ databases">
        <title>The genome of a short-lived fish provides insights into sex chromosome evolution and the genetic control of aging.</title>
        <authorList>
            <person name="Reichwald K."/>
            <person name="Felder M."/>
            <person name="Petzold A."/>
            <person name="Koch P."/>
            <person name="Groth M."/>
            <person name="Platzer M."/>
        </authorList>
    </citation>
    <scope>NUCLEOTIDE SEQUENCE</scope>
    <source>
        <tissue evidence="5">Brain</tissue>
    </source>
</reference>
<dbReference type="AlphaFoldDB" id="A0A1A8FFR4"/>
<keyword evidence="2" id="KW-0547">Nucleotide-binding</keyword>
<name>A0A1A8FFR4_9TELE</name>
<keyword evidence="3" id="KW-0342">GTP-binding</keyword>
<organism evidence="5">
    <name type="scientific">Nothobranchius korthausae</name>
    <dbReference type="NCBI Taxonomy" id="1143690"/>
    <lineage>
        <taxon>Eukaryota</taxon>
        <taxon>Metazoa</taxon>
        <taxon>Chordata</taxon>
        <taxon>Craniata</taxon>
        <taxon>Vertebrata</taxon>
        <taxon>Euteleostomi</taxon>
        <taxon>Actinopterygii</taxon>
        <taxon>Neopterygii</taxon>
        <taxon>Teleostei</taxon>
        <taxon>Neoteleostei</taxon>
        <taxon>Acanthomorphata</taxon>
        <taxon>Ovalentaria</taxon>
        <taxon>Atherinomorphae</taxon>
        <taxon>Cyprinodontiformes</taxon>
        <taxon>Nothobranchiidae</taxon>
        <taxon>Nothobranchius</taxon>
    </lineage>
</organism>
<protein>
    <recommendedName>
        <fullName evidence="4">AIG1-type G domain-containing protein</fullName>
    </recommendedName>
</protein>
<sequence length="400" mass="44693">MGMAFHLCASEQVTVVDTPGWLSHSASPHHVSPELVRGLTLCHPGPDAILLVLSTSRGFGQKEWRAMEAQLTLLQTPIWQRAVVLFTHGDHLGGRPIQEHLRHQGGNAGWLLERCRNRYQVIDNKSSASHFQVWELLKKVQRMVEDTRTPREIQYNMSIELGPDLSRSDNGRPTSQVMVEMTQADGWSPGQKKTESLWLHVPRGPAGLKSALSLILLGRRKSGKSSAANMILGKEEFQTDVRTTKCSAGQGEISGWPVTVVDTPGWSRFGLANPQKVKEELLQSPFFCPVKSKVVFVLLIPIDSFGEKDRAAMETCLGVLGVKVWENMMVLFTYGEMLRGRPVESHIEKVGRPLQLVLDRCKRRHHVCDPNSADQTQVELLLRTVEECFPSSSATRSHQS</sequence>
<evidence type="ECO:0000256" key="3">
    <source>
        <dbReference type="ARBA" id="ARBA00023134"/>
    </source>
</evidence>
<dbReference type="PROSITE" id="PS51720">
    <property type="entry name" value="G_AIG1"/>
    <property type="match status" value="1"/>
</dbReference>
<dbReference type="EMBL" id="HAEB01011718">
    <property type="protein sequence ID" value="SBQ58245.1"/>
    <property type="molecule type" value="Transcribed_RNA"/>
</dbReference>
<gene>
    <name evidence="5" type="primary">Nfu_g_1_003407</name>
</gene>
<dbReference type="Gene3D" id="3.40.50.300">
    <property type="entry name" value="P-loop containing nucleotide triphosphate hydrolases"/>
    <property type="match status" value="2"/>
</dbReference>
<dbReference type="PANTHER" id="PTHR10903">
    <property type="entry name" value="GTPASE, IMAP FAMILY MEMBER-RELATED"/>
    <property type="match status" value="1"/>
</dbReference>
<dbReference type="SUPFAM" id="SSF52540">
    <property type="entry name" value="P-loop containing nucleoside triphosphate hydrolases"/>
    <property type="match status" value="2"/>
</dbReference>
<dbReference type="InterPro" id="IPR006703">
    <property type="entry name" value="G_AIG1"/>
</dbReference>
<evidence type="ECO:0000256" key="2">
    <source>
        <dbReference type="ARBA" id="ARBA00022741"/>
    </source>
</evidence>
<evidence type="ECO:0000256" key="1">
    <source>
        <dbReference type="ARBA" id="ARBA00008535"/>
    </source>
</evidence>
<feature type="domain" description="AIG1-type G" evidence="4">
    <location>
        <begin position="209"/>
        <end position="400"/>
    </location>
</feature>
<evidence type="ECO:0000259" key="4">
    <source>
        <dbReference type="PROSITE" id="PS51720"/>
    </source>
</evidence>
<dbReference type="PANTHER" id="PTHR10903:SF107">
    <property type="entry name" value="GTPASE IMAP FAMILY MEMBER 4-LIKE-RELATED"/>
    <property type="match status" value="1"/>
</dbReference>
<accession>A0A1A8FFR4</accession>
<dbReference type="InterPro" id="IPR027417">
    <property type="entry name" value="P-loop_NTPase"/>
</dbReference>
<reference evidence="5" key="1">
    <citation type="submission" date="2016-05" db="EMBL/GenBank/DDBJ databases">
        <authorList>
            <person name="Lavstsen T."/>
            <person name="Jespersen J.S."/>
        </authorList>
    </citation>
    <scope>NUCLEOTIDE SEQUENCE</scope>
    <source>
        <tissue evidence="5">Brain</tissue>
    </source>
</reference>
<comment type="similarity">
    <text evidence="1">Belongs to the TRAFAC class TrmE-Era-EngA-EngB-Septin-like GTPase superfamily. AIG1/Toc34/Toc159-like paraseptin GTPase family. IAN subfamily.</text>
</comment>
<dbReference type="GO" id="GO:0005525">
    <property type="term" value="F:GTP binding"/>
    <property type="evidence" value="ECO:0007669"/>
    <property type="project" value="UniProtKB-KW"/>
</dbReference>
<dbReference type="Pfam" id="PF04548">
    <property type="entry name" value="AIG1"/>
    <property type="match status" value="2"/>
</dbReference>